<evidence type="ECO:0000313" key="2">
    <source>
        <dbReference type="Proteomes" id="UP001345827"/>
    </source>
</evidence>
<dbReference type="Proteomes" id="UP001345827">
    <property type="component" value="Unassembled WGS sequence"/>
</dbReference>
<accession>A0AAV9QET9</accession>
<protein>
    <submittedName>
        <fullName evidence="1">Uncharacterized protein</fullName>
    </submittedName>
</protein>
<comment type="caution">
    <text evidence="1">The sequence shown here is derived from an EMBL/GenBank/DDBJ whole genome shotgun (WGS) entry which is preliminary data.</text>
</comment>
<evidence type="ECO:0000313" key="1">
    <source>
        <dbReference type="EMBL" id="KAK5540189.1"/>
    </source>
</evidence>
<proteinExistence type="predicted"/>
<dbReference type="PANTHER" id="PTHR24148">
    <property type="entry name" value="ANKYRIN REPEAT DOMAIN-CONTAINING PROTEIN 39 HOMOLOG-RELATED"/>
    <property type="match status" value="1"/>
</dbReference>
<keyword evidence="2" id="KW-1185">Reference proteome</keyword>
<reference evidence="1 2" key="1">
    <citation type="submission" date="2023-06" db="EMBL/GenBank/DDBJ databases">
        <title>Black Yeasts Isolated from many extreme environments.</title>
        <authorList>
            <person name="Coleine C."/>
            <person name="Stajich J.E."/>
            <person name="Selbmann L."/>
        </authorList>
    </citation>
    <scope>NUCLEOTIDE SEQUENCE [LARGE SCALE GENOMIC DNA]</scope>
    <source>
        <strain evidence="1 2">CCFEE 5887</strain>
    </source>
</reference>
<dbReference type="InterPro" id="IPR052895">
    <property type="entry name" value="HetReg/Transcr_Mod"/>
</dbReference>
<gene>
    <name evidence="1" type="ORF">LTR25_003894</name>
</gene>
<dbReference type="Pfam" id="PF26639">
    <property type="entry name" value="Het-6_barrel"/>
    <property type="match status" value="1"/>
</dbReference>
<sequence>MSKVPPLEANQLLLDSMVDLYSNLDEDLRARLKHIYGKIAQEEDTKDPVINEWVKALLGGDHIPDRCGYRNWRCFHPGATKEWHELAYGLEEISATNQDDLEESEDDKLGEGRRVFVSESGYCGLVPEDAEDGDCLCVLFGCDAPVVLRKTEDWYKFIGECYIQRLMNGEAIKDLVAGKKMAQEFEIR</sequence>
<dbReference type="EMBL" id="JAXLQG010000005">
    <property type="protein sequence ID" value="KAK5540189.1"/>
    <property type="molecule type" value="Genomic_DNA"/>
</dbReference>
<name>A0AAV9QET9_9PEZI</name>
<dbReference type="AlphaFoldDB" id="A0AAV9QET9"/>
<dbReference type="PANTHER" id="PTHR24148:SF64">
    <property type="entry name" value="HETEROKARYON INCOMPATIBILITY DOMAIN-CONTAINING PROTEIN"/>
    <property type="match status" value="1"/>
</dbReference>
<organism evidence="1 2">
    <name type="scientific">Vermiconidia calcicola</name>
    <dbReference type="NCBI Taxonomy" id="1690605"/>
    <lineage>
        <taxon>Eukaryota</taxon>
        <taxon>Fungi</taxon>
        <taxon>Dikarya</taxon>
        <taxon>Ascomycota</taxon>
        <taxon>Pezizomycotina</taxon>
        <taxon>Dothideomycetes</taxon>
        <taxon>Dothideomycetidae</taxon>
        <taxon>Mycosphaerellales</taxon>
        <taxon>Extremaceae</taxon>
        <taxon>Vermiconidia</taxon>
    </lineage>
</organism>